<dbReference type="Pfam" id="PF25876">
    <property type="entry name" value="HH_MFP_RND"/>
    <property type="match status" value="1"/>
</dbReference>
<dbReference type="InterPro" id="IPR058624">
    <property type="entry name" value="MdtA-like_HH"/>
</dbReference>
<dbReference type="RefSeq" id="WP_104518505.1">
    <property type="nucleotide sequence ID" value="NZ_NHRY01000080.1"/>
</dbReference>
<dbReference type="GO" id="GO:0022857">
    <property type="term" value="F:transmembrane transporter activity"/>
    <property type="evidence" value="ECO:0007669"/>
    <property type="project" value="InterPro"/>
</dbReference>
<dbReference type="GO" id="GO:0005886">
    <property type="term" value="C:plasma membrane"/>
    <property type="evidence" value="ECO:0007669"/>
    <property type="project" value="TreeGrafter"/>
</dbReference>
<dbReference type="PANTHER" id="PTHR30158">
    <property type="entry name" value="ACRA/E-RELATED COMPONENT OF DRUG EFFLUX TRANSPORTER"/>
    <property type="match status" value="1"/>
</dbReference>
<feature type="chain" id="PRO_5015628274" evidence="2">
    <location>
        <begin position="22"/>
        <end position="366"/>
    </location>
</feature>
<dbReference type="InterPro" id="IPR058625">
    <property type="entry name" value="MdtA-like_BSH"/>
</dbReference>
<feature type="signal peptide" evidence="2">
    <location>
        <begin position="1"/>
        <end position="21"/>
    </location>
</feature>
<dbReference type="InterPro" id="IPR058637">
    <property type="entry name" value="YknX-like_C"/>
</dbReference>
<dbReference type="SUPFAM" id="SSF111369">
    <property type="entry name" value="HlyD-like secretion proteins"/>
    <property type="match status" value="1"/>
</dbReference>
<feature type="domain" description="Multidrug resistance protein MdtA-like alpha-helical hairpin" evidence="3">
    <location>
        <begin position="95"/>
        <end position="163"/>
    </location>
</feature>
<dbReference type="EMBL" id="NHRY01000080">
    <property type="protein sequence ID" value="PPQ35016.1"/>
    <property type="molecule type" value="Genomic_DNA"/>
</dbReference>
<keyword evidence="8" id="KW-1185">Reference proteome</keyword>
<proteinExistence type="inferred from homology"/>
<evidence type="ECO:0000259" key="3">
    <source>
        <dbReference type="Pfam" id="PF25876"/>
    </source>
</evidence>
<dbReference type="Gene3D" id="1.10.287.470">
    <property type="entry name" value="Helix hairpin bin"/>
    <property type="match status" value="1"/>
</dbReference>
<accession>A0A2S6NJR2</accession>
<comment type="caution">
    <text evidence="7">The sequence shown here is derived from an EMBL/GenBank/DDBJ whole genome shotgun (WGS) entry which is preliminary data.</text>
</comment>
<dbReference type="Gene3D" id="2.40.420.20">
    <property type="match status" value="1"/>
</dbReference>
<dbReference type="Gene3D" id="2.40.50.100">
    <property type="match status" value="1"/>
</dbReference>
<dbReference type="Gene3D" id="2.40.30.170">
    <property type="match status" value="1"/>
</dbReference>
<dbReference type="Pfam" id="PF25989">
    <property type="entry name" value="YknX_C"/>
    <property type="match status" value="1"/>
</dbReference>
<evidence type="ECO:0000259" key="4">
    <source>
        <dbReference type="Pfam" id="PF25917"/>
    </source>
</evidence>
<feature type="domain" description="Multidrug resistance protein MdtA-like beta-barrel" evidence="5">
    <location>
        <begin position="199"/>
        <end position="283"/>
    </location>
</feature>
<organism evidence="7 8">
    <name type="scientific">Rhodopila globiformis</name>
    <name type="common">Rhodopseudomonas globiformis</name>
    <dbReference type="NCBI Taxonomy" id="1071"/>
    <lineage>
        <taxon>Bacteria</taxon>
        <taxon>Pseudomonadati</taxon>
        <taxon>Pseudomonadota</taxon>
        <taxon>Alphaproteobacteria</taxon>
        <taxon>Acetobacterales</taxon>
        <taxon>Acetobacteraceae</taxon>
        <taxon>Rhodopila</taxon>
    </lineage>
</organism>
<evidence type="ECO:0000256" key="1">
    <source>
        <dbReference type="ARBA" id="ARBA00009477"/>
    </source>
</evidence>
<evidence type="ECO:0000259" key="5">
    <source>
        <dbReference type="Pfam" id="PF25944"/>
    </source>
</evidence>
<evidence type="ECO:0000256" key="2">
    <source>
        <dbReference type="SAM" id="SignalP"/>
    </source>
</evidence>
<dbReference type="PANTHER" id="PTHR30158:SF3">
    <property type="entry name" value="MULTIDRUG EFFLUX PUMP SUBUNIT ACRA-RELATED"/>
    <property type="match status" value="1"/>
</dbReference>
<dbReference type="OrthoDB" id="9800613at2"/>
<dbReference type="GO" id="GO:0030313">
    <property type="term" value="C:cell envelope"/>
    <property type="evidence" value="ECO:0007669"/>
    <property type="project" value="UniProtKB-SubCell"/>
</dbReference>
<dbReference type="InterPro" id="IPR058626">
    <property type="entry name" value="MdtA-like_b-barrel"/>
</dbReference>
<feature type="domain" description="YknX-like C-terminal permuted SH3-like" evidence="6">
    <location>
        <begin position="292"/>
        <end position="356"/>
    </location>
</feature>
<feature type="domain" description="Multidrug resistance protein MdtA-like barrel-sandwich hybrid" evidence="4">
    <location>
        <begin position="54"/>
        <end position="184"/>
    </location>
</feature>
<evidence type="ECO:0000313" key="7">
    <source>
        <dbReference type="EMBL" id="PPQ35016.1"/>
    </source>
</evidence>
<name>A0A2S6NJR2_RHOGL</name>
<protein>
    <submittedName>
        <fullName evidence="7">Efflux transporter periplasmic adaptor subunit</fullName>
    </submittedName>
</protein>
<dbReference type="Pfam" id="PF25944">
    <property type="entry name" value="Beta-barrel_RND"/>
    <property type="match status" value="1"/>
</dbReference>
<dbReference type="Proteomes" id="UP000239724">
    <property type="component" value="Unassembled WGS sequence"/>
</dbReference>
<dbReference type="Pfam" id="PF25917">
    <property type="entry name" value="BSH_RND"/>
    <property type="match status" value="1"/>
</dbReference>
<reference evidence="7 8" key="1">
    <citation type="journal article" date="2018" name="Arch. Microbiol.">
        <title>New insights into the metabolic potential of the phototrophic purple bacterium Rhodopila globiformis DSM 161(T) from its draft genome sequence and evidence for a vanadium-dependent nitrogenase.</title>
        <authorList>
            <person name="Imhoff J.F."/>
            <person name="Rahn T."/>
            <person name="Kunzel S."/>
            <person name="Neulinger S.C."/>
        </authorList>
    </citation>
    <scope>NUCLEOTIDE SEQUENCE [LARGE SCALE GENOMIC DNA]</scope>
    <source>
        <strain evidence="7 8">DSM 161</strain>
    </source>
</reference>
<evidence type="ECO:0000259" key="6">
    <source>
        <dbReference type="Pfam" id="PF25989"/>
    </source>
</evidence>
<keyword evidence="2" id="KW-0732">Signal</keyword>
<dbReference type="GO" id="GO:0046677">
    <property type="term" value="P:response to antibiotic"/>
    <property type="evidence" value="ECO:0007669"/>
    <property type="project" value="TreeGrafter"/>
</dbReference>
<evidence type="ECO:0000313" key="8">
    <source>
        <dbReference type="Proteomes" id="UP000239724"/>
    </source>
</evidence>
<dbReference type="InterPro" id="IPR006143">
    <property type="entry name" value="RND_pump_MFP"/>
</dbReference>
<dbReference type="NCBIfam" id="TIGR01730">
    <property type="entry name" value="RND_mfp"/>
    <property type="match status" value="1"/>
</dbReference>
<comment type="similarity">
    <text evidence="1">Belongs to the membrane fusion protein (MFP) (TC 8.A.1) family.</text>
</comment>
<gene>
    <name evidence="7" type="ORF">CCS01_08930</name>
</gene>
<sequence>MRLFTLIAAVLCPLAILPARAQQPAAVPVEIIVARQQPVTQAAEFVGRIEAVERVEIRARVTGFLQKIDFKEGELVKQGDVLYQIEPDSFQAAVLQARGALFQAQAKFANASVQRARAQELVKTSATSQAELDRQIAAEKAAQGDVITADANLKTASINLNYTTITAPITGEIGRTKVTVGNVVGPDSGPLTTIVSKNPMYVTFPVSQREFLKIQADERRKLEAALSVRIRFSDGSLYPEAGQINFVDVVVDRATDTVTVRATMPNPQGALVDGQLVRVAVQAEKPEEKVLIPQSALIADQQGVYVFLDVDGKAAVQRVKLGGEHGSSVIVNDGLKGGEHVIVQGMETLRPGAPVQATPAPSADRS</sequence>
<dbReference type="AlphaFoldDB" id="A0A2S6NJR2"/>